<evidence type="ECO:0000256" key="5">
    <source>
        <dbReference type="SAM" id="Phobius"/>
    </source>
</evidence>
<evidence type="ECO:0000313" key="7">
    <source>
        <dbReference type="EMBL" id="SCL46620.1"/>
    </source>
</evidence>
<dbReference type="GO" id="GO:0016020">
    <property type="term" value="C:membrane"/>
    <property type="evidence" value="ECO:0007669"/>
    <property type="project" value="UniProtKB-SubCell"/>
</dbReference>
<keyword evidence="8" id="KW-1185">Reference proteome</keyword>
<feature type="domain" description="Methylamine utilisation protein MauE" evidence="6">
    <location>
        <begin position="13"/>
        <end position="142"/>
    </location>
</feature>
<dbReference type="AlphaFoldDB" id="A0A1C6TXR1"/>
<protein>
    <submittedName>
        <fullName evidence="7">Methylamine utilisation protein MauE</fullName>
    </submittedName>
</protein>
<keyword evidence="4 5" id="KW-0472">Membrane</keyword>
<evidence type="ECO:0000313" key="8">
    <source>
        <dbReference type="Proteomes" id="UP000199001"/>
    </source>
</evidence>
<feature type="transmembrane region" description="Helical" evidence="5">
    <location>
        <begin position="60"/>
        <end position="78"/>
    </location>
</feature>
<accession>A0A1C6TXR1</accession>
<dbReference type="Proteomes" id="UP000199001">
    <property type="component" value="Unassembled WGS sequence"/>
</dbReference>
<dbReference type="UniPathway" id="UPA00895"/>
<name>A0A1C6TXR1_9ACTN</name>
<keyword evidence="3 5" id="KW-1133">Transmembrane helix</keyword>
<evidence type="ECO:0000256" key="4">
    <source>
        <dbReference type="ARBA" id="ARBA00023136"/>
    </source>
</evidence>
<evidence type="ECO:0000256" key="2">
    <source>
        <dbReference type="ARBA" id="ARBA00022692"/>
    </source>
</evidence>
<feature type="transmembrane region" description="Helical" evidence="5">
    <location>
        <begin position="84"/>
        <end position="104"/>
    </location>
</feature>
<organism evidence="7 8">
    <name type="scientific">Micromonospora citrea</name>
    <dbReference type="NCBI Taxonomy" id="47855"/>
    <lineage>
        <taxon>Bacteria</taxon>
        <taxon>Bacillati</taxon>
        <taxon>Actinomycetota</taxon>
        <taxon>Actinomycetes</taxon>
        <taxon>Micromonosporales</taxon>
        <taxon>Micromonosporaceae</taxon>
        <taxon>Micromonospora</taxon>
    </lineage>
</organism>
<feature type="transmembrane region" description="Helical" evidence="5">
    <location>
        <begin position="153"/>
        <end position="171"/>
    </location>
</feature>
<dbReference type="EMBL" id="FMHZ01000002">
    <property type="protein sequence ID" value="SCL46620.1"/>
    <property type="molecule type" value="Genomic_DNA"/>
</dbReference>
<evidence type="ECO:0000256" key="3">
    <source>
        <dbReference type="ARBA" id="ARBA00022989"/>
    </source>
</evidence>
<gene>
    <name evidence="7" type="ORF">GA0070606_1021</name>
</gene>
<reference evidence="8" key="1">
    <citation type="submission" date="2016-06" db="EMBL/GenBank/DDBJ databases">
        <authorList>
            <person name="Varghese N."/>
            <person name="Submissions Spin"/>
        </authorList>
    </citation>
    <scope>NUCLEOTIDE SEQUENCE [LARGE SCALE GENOMIC DNA]</scope>
    <source>
        <strain evidence="8">DSM 43903</strain>
    </source>
</reference>
<dbReference type="Pfam" id="PF07291">
    <property type="entry name" value="MauE"/>
    <property type="match status" value="1"/>
</dbReference>
<comment type="subcellular location">
    <subcellularLocation>
        <location evidence="1">Membrane</location>
        <topology evidence="1">Multi-pass membrane protein</topology>
    </subcellularLocation>
</comment>
<sequence length="194" mass="19515">MSLPAPRRRNRMRAVELAARLSLALVFLTAVVGKLRTRAGFAAFVASVGQFGVPARRTRAVARLAVATEAAVVVLLAVPSTVPAGLLLAAGLLGVLTAAIANALRRGARPACRCFGAGDAPIGARHVARNLVLLAVALLGLLGWAVGGPPLSTAAALIAAAAAVPAAAVVVRLDDLVALFAPTPSRPARPAGRP</sequence>
<keyword evidence="2 5" id="KW-0812">Transmembrane</keyword>
<proteinExistence type="predicted"/>
<dbReference type="InterPro" id="IPR009908">
    <property type="entry name" value="Methylamine_util_MauE"/>
</dbReference>
<evidence type="ECO:0000259" key="6">
    <source>
        <dbReference type="Pfam" id="PF07291"/>
    </source>
</evidence>
<feature type="transmembrane region" description="Helical" evidence="5">
    <location>
        <begin position="131"/>
        <end position="147"/>
    </location>
</feature>
<dbReference type="STRING" id="47855.GA0070606_1021"/>
<evidence type="ECO:0000256" key="1">
    <source>
        <dbReference type="ARBA" id="ARBA00004141"/>
    </source>
</evidence>
<dbReference type="GO" id="GO:0030416">
    <property type="term" value="P:methylamine metabolic process"/>
    <property type="evidence" value="ECO:0007669"/>
    <property type="project" value="InterPro"/>
</dbReference>